<evidence type="ECO:0000313" key="3">
    <source>
        <dbReference type="Proteomes" id="UP000244060"/>
    </source>
</evidence>
<evidence type="ECO:0000313" key="2">
    <source>
        <dbReference type="EMBL" id="PTR11631.1"/>
    </source>
</evidence>
<dbReference type="AlphaFoldDB" id="A0A2T5JSQ3"/>
<accession>A0A2T5JSQ3</accession>
<feature type="region of interest" description="Disordered" evidence="1">
    <location>
        <begin position="87"/>
        <end position="117"/>
    </location>
</feature>
<comment type="caution">
    <text evidence="2">The sequence shown here is derived from an EMBL/GenBank/DDBJ whole genome shotgun (WGS) entry which is preliminary data.</text>
</comment>
<sequence>MKDVEKLKKRAVLARQRADDAFLAFSNEVTRQDEAARREIGIATLKILADLNEDARRTYVAAVAPSLSPVACKKLIDLGFLELPEEATADAPEAPVPKIPDRTPARLAEPPKAASGV</sequence>
<gene>
    <name evidence="2" type="ORF">C8J28_12623</name>
</gene>
<name>A0A2T5JSQ3_9RHOB</name>
<keyword evidence="3" id="KW-1185">Reference proteome</keyword>
<dbReference type="EMBL" id="QAOT01000026">
    <property type="protein sequence ID" value="PTR11631.1"/>
    <property type="molecule type" value="Genomic_DNA"/>
</dbReference>
<reference evidence="2 3" key="1">
    <citation type="submission" date="2018-04" db="EMBL/GenBank/DDBJ databases">
        <title>Genomic Encyclopedia of Type Strains, Phase III (KMG-III): the genomes of soil and plant-associated and newly described type strains.</title>
        <authorList>
            <person name="Whitman W."/>
        </authorList>
    </citation>
    <scope>NUCLEOTIDE SEQUENCE [LARGE SCALE GENOMIC DNA]</scope>
    <source>
        <strain evidence="2 3">KA25</strain>
    </source>
</reference>
<proteinExistence type="predicted"/>
<organism evidence="2 3">
    <name type="scientific">Cereibacter azotoformans</name>
    <dbReference type="NCBI Taxonomy" id="43057"/>
    <lineage>
        <taxon>Bacteria</taxon>
        <taxon>Pseudomonadati</taxon>
        <taxon>Pseudomonadota</taxon>
        <taxon>Alphaproteobacteria</taxon>
        <taxon>Rhodobacterales</taxon>
        <taxon>Paracoccaceae</taxon>
        <taxon>Cereibacter</taxon>
    </lineage>
</organism>
<protein>
    <submittedName>
        <fullName evidence="2">Uncharacterized protein</fullName>
    </submittedName>
</protein>
<evidence type="ECO:0000256" key="1">
    <source>
        <dbReference type="SAM" id="MobiDB-lite"/>
    </source>
</evidence>
<dbReference type="RefSeq" id="WP_108222464.1">
    <property type="nucleotide sequence ID" value="NZ_QAOT01000026.1"/>
</dbReference>
<dbReference type="Proteomes" id="UP000244060">
    <property type="component" value="Unassembled WGS sequence"/>
</dbReference>
<dbReference type="OrthoDB" id="9989826at2"/>